<evidence type="ECO:0000313" key="3">
    <source>
        <dbReference type="Proteomes" id="UP000380217"/>
    </source>
</evidence>
<dbReference type="AlphaFoldDB" id="A0A564T0H3"/>
<keyword evidence="1" id="KW-0812">Transmembrane</keyword>
<gene>
    <name evidence="2" type="ORF">SSSS39_01273</name>
</gene>
<evidence type="ECO:0000256" key="1">
    <source>
        <dbReference type="SAM" id="Phobius"/>
    </source>
</evidence>
<evidence type="ECO:0000313" key="2">
    <source>
        <dbReference type="EMBL" id="VUX00802.1"/>
    </source>
</evidence>
<sequence length="67" mass="7385">MIFFTIENLIKKDYKSSLISALIGLMIANAIYDLLPIPTETLIIAGILVGLGLGCLFPDHDNEKNKH</sequence>
<organism evidence="2 3">
    <name type="scientific">Streptococcus vestibularis</name>
    <dbReference type="NCBI Taxonomy" id="1343"/>
    <lineage>
        <taxon>Bacteria</taxon>
        <taxon>Bacillati</taxon>
        <taxon>Bacillota</taxon>
        <taxon>Bacilli</taxon>
        <taxon>Lactobacillales</taxon>
        <taxon>Streptococcaceae</taxon>
        <taxon>Streptococcus</taxon>
    </lineage>
</organism>
<reference evidence="2 3" key="1">
    <citation type="submission" date="2019-07" db="EMBL/GenBank/DDBJ databases">
        <authorList>
            <person name="Hibberd C M."/>
            <person name="Gehrig L. J."/>
            <person name="Chang H.-W."/>
            <person name="Venkatesh S."/>
        </authorList>
    </citation>
    <scope>NUCLEOTIDE SEQUENCE [LARGE SCALE GENOMIC DNA]</scope>
    <source>
        <strain evidence="2">Streptococcus_salivarius_SS_Bg39</strain>
    </source>
</reference>
<protein>
    <submittedName>
        <fullName evidence="2">Uncharacterized protein</fullName>
    </submittedName>
</protein>
<accession>A0A564T0H3</accession>
<feature type="transmembrane region" description="Helical" evidence="1">
    <location>
        <begin position="41"/>
        <end position="58"/>
    </location>
</feature>
<dbReference type="Proteomes" id="UP000380217">
    <property type="component" value="Unassembled WGS sequence"/>
</dbReference>
<keyword evidence="1" id="KW-0472">Membrane</keyword>
<name>A0A564T0H3_STRVE</name>
<feature type="transmembrane region" description="Helical" evidence="1">
    <location>
        <begin position="18"/>
        <end position="35"/>
    </location>
</feature>
<dbReference type="EMBL" id="CABHNJ010000022">
    <property type="protein sequence ID" value="VUX00802.1"/>
    <property type="molecule type" value="Genomic_DNA"/>
</dbReference>
<proteinExistence type="predicted"/>
<keyword evidence="1" id="KW-1133">Transmembrane helix</keyword>